<dbReference type="InterPro" id="IPR002376">
    <property type="entry name" value="Formyl_transf_N"/>
</dbReference>
<dbReference type="InterPro" id="IPR041711">
    <property type="entry name" value="Met-tRNA-FMT_N"/>
</dbReference>
<evidence type="ECO:0000313" key="9">
    <source>
        <dbReference type="Proteomes" id="UP000609531"/>
    </source>
</evidence>
<feature type="domain" description="Formyl transferase C-terminal" evidence="7">
    <location>
        <begin position="201"/>
        <end position="297"/>
    </location>
</feature>
<dbReference type="NCBIfam" id="TIGR00460">
    <property type="entry name" value="fmt"/>
    <property type="match status" value="1"/>
</dbReference>
<feature type="binding site" evidence="5">
    <location>
        <begin position="107"/>
        <end position="110"/>
    </location>
    <ligand>
        <name>(6S)-5,6,7,8-tetrahydrofolate</name>
        <dbReference type="ChEBI" id="CHEBI:57453"/>
    </ligand>
</feature>
<dbReference type="Gene3D" id="3.40.50.12230">
    <property type="match status" value="1"/>
</dbReference>
<protein>
    <recommendedName>
        <fullName evidence="2 5">Methionyl-tRNA formyltransferase</fullName>
        <ecNumber evidence="2 5">2.1.2.9</ecNumber>
    </recommendedName>
</protein>
<comment type="similarity">
    <text evidence="1 5">Belongs to the Fmt family.</text>
</comment>
<comment type="catalytic activity">
    <reaction evidence="5">
        <text>L-methionyl-tRNA(fMet) + (6R)-10-formyltetrahydrofolate = N-formyl-L-methionyl-tRNA(fMet) + (6S)-5,6,7,8-tetrahydrofolate + H(+)</text>
        <dbReference type="Rhea" id="RHEA:24380"/>
        <dbReference type="Rhea" id="RHEA-COMP:9952"/>
        <dbReference type="Rhea" id="RHEA-COMP:9953"/>
        <dbReference type="ChEBI" id="CHEBI:15378"/>
        <dbReference type="ChEBI" id="CHEBI:57453"/>
        <dbReference type="ChEBI" id="CHEBI:78530"/>
        <dbReference type="ChEBI" id="CHEBI:78844"/>
        <dbReference type="ChEBI" id="CHEBI:195366"/>
        <dbReference type="EC" id="2.1.2.9"/>
    </reaction>
</comment>
<dbReference type="Proteomes" id="UP000609531">
    <property type="component" value="Unassembled WGS sequence"/>
</dbReference>
<comment type="caution">
    <text evidence="8">The sequence shown here is derived from an EMBL/GenBank/DDBJ whole genome shotgun (WGS) entry which is preliminary data.</text>
</comment>
<dbReference type="EC" id="2.1.2.9" evidence="2 5"/>
<accession>A0A934MMM5</accession>
<dbReference type="PANTHER" id="PTHR11138:SF5">
    <property type="entry name" value="METHIONYL-TRNA FORMYLTRANSFERASE, MITOCHONDRIAL"/>
    <property type="match status" value="1"/>
</dbReference>
<keyword evidence="9" id="KW-1185">Reference proteome</keyword>
<proteinExistence type="inferred from homology"/>
<dbReference type="HAMAP" id="MF_00182">
    <property type="entry name" value="Formyl_trans"/>
    <property type="match status" value="1"/>
</dbReference>
<dbReference type="AlphaFoldDB" id="A0A934MMM5"/>
<comment type="function">
    <text evidence="5">Attaches a formyl group to the free amino group of methionyl-tRNA(fMet). The formyl group appears to play a dual role in the initiator identity of N-formylmethionyl-tRNA by promoting its recognition by IF2 and preventing the misappropriation of this tRNA by the elongation apparatus.</text>
</comment>
<dbReference type="InterPro" id="IPR044135">
    <property type="entry name" value="Met-tRNA-FMT_C"/>
</dbReference>
<evidence type="ECO:0000256" key="2">
    <source>
        <dbReference type="ARBA" id="ARBA00012261"/>
    </source>
</evidence>
<sequence>MRVVFMGTPPFAVPTLMEIVGQGHEICAVYTQPPRPAGRGMAERRSAVHEAADALGIEVRHPTSLREEAGAIAALEADAAVVVAYGLLLPESVLQATRLGAFNVHASLLPRWRGAAPVARAIMAGDAETGVCVMKMEKGLDTGPVAMVERVAIGPDDTAGELTERLSRLGADLMGRALGGLERGALTLEKQPVEGATYANKIDKAEAVIDFDASAEAVRNHIHGLNPMPGAHTTMRVGDKTERLKILNVVVVDGEGEPGTVLDDRLTIACAVGAIRPTRVQRAGKGPVDTDAFLRGARIAVGDRFGAV</sequence>
<dbReference type="Pfam" id="PF00551">
    <property type="entry name" value="Formyl_trans_N"/>
    <property type="match status" value="1"/>
</dbReference>
<dbReference type="InterPro" id="IPR005794">
    <property type="entry name" value="Fmt"/>
</dbReference>
<evidence type="ECO:0000256" key="5">
    <source>
        <dbReference type="HAMAP-Rule" id="MF_00182"/>
    </source>
</evidence>
<evidence type="ECO:0000313" key="8">
    <source>
        <dbReference type="EMBL" id="MBJ3777404.1"/>
    </source>
</evidence>
<dbReference type="SUPFAM" id="SSF53328">
    <property type="entry name" value="Formyltransferase"/>
    <property type="match status" value="1"/>
</dbReference>
<organism evidence="8 9">
    <name type="scientific">Acuticoccus mangrovi</name>
    <dbReference type="NCBI Taxonomy" id="2796142"/>
    <lineage>
        <taxon>Bacteria</taxon>
        <taxon>Pseudomonadati</taxon>
        <taxon>Pseudomonadota</taxon>
        <taxon>Alphaproteobacteria</taxon>
        <taxon>Hyphomicrobiales</taxon>
        <taxon>Amorphaceae</taxon>
        <taxon>Acuticoccus</taxon>
    </lineage>
</organism>
<name>A0A934MMM5_9HYPH</name>
<evidence type="ECO:0000259" key="7">
    <source>
        <dbReference type="Pfam" id="PF02911"/>
    </source>
</evidence>
<dbReference type="SUPFAM" id="SSF50486">
    <property type="entry name" value="FMT C-terminal domain-like"/>
    <property type="match status" value="1"/>
</dbReference>
<evidence type="ECO:0000256" key="4">
    <source>
        <dbReference type="ARBA" id="ARBA00022917"/>
    </source>
</evidence>
<feature type="domain" description="Formyl transferase N-terminal" evidence="6">
    <location>
        <begin position="1"/>
        <end position="177"/>
    </location>
</feature>
<dbReference type="InterPro" id="IPR001555">
    <property type="entry name" value="GART_AS"/>
</dbReference>
<evidence type="ECO:0000256" key="3">
    <source>
        <dbReference type="ARBA" id="ARBA00022679"/>
    </source>
</evidence>
<evidence type="ECO:0000256" key="1">
    <source>
        <dbReference type="ARBA" id="ARBA00010699"/>
    </source>
</evidence>
<dbReference type="PANTHER" id="PTHR11138">
    <property type="entry name" value="METHIONYL-TRNA FORMYLTRANSFERASE"/>
    <property type="match status" value="1"/>
</dbReference>
<evidence type="ECO:0000259" key="6">
    <source>
        <dbReference type="Pfam" id="PF00551"/>
    </source>
</evidence>
<dbReference type="InterPro" id="IPR005793">
    <property type="entry name" value="Formyl_trans_C"/>
</dbReference>
<keyword evidence="4 5" id="KW-0648">Protein biosynthesis</keyword>
<dbReference type="GO" id="GO:0005829">
    <property type="term" value="C:cytosol"/>
    <property type="evidence" value="ECO:0007669"/>
    <property type="project" value="TreeGrafter"/>
</dbReference>
<dbReference type="CDD" id="cd08704">
    <property type="entry name" value="Met_tRNA_FMT_C"/>
    <property type="match status" value="1"/>
</dbReference>
<keyword evidence="3 5" id="KW-0808">Transferase</keyword>
<dbReference type="Pfam" id="PF02911">
    <property type="entry name" value="Formyl_trans_C"/>
    <property type="match status" value="1"/>
</dbReference>
<dbReference type="PROSITE" id="PS00373">
    <property type="entry name" value="GART"/>
    <property type="match status" value="1"/>
</dbReference>
<dbReference type="EMBL" id="JAEKJA010000015">
    <property type="protein sequence ID" value="MBJ3777404.1"/>
    <property type="molecule type" value="Genomic_DNA"/>
</dbReference>
<dbReference type="InterPro" id="IPR011034">
    <property type="entry name" value="Formyl_transferase-like_C_sf"/>
</dbReference>
<dbReference type="RefSeq" id="WP_198883383.1">
    <property type="nucleotide sequence ID" value="NZ_JAEKJA010000015.1"/>
</dbReference>
<dbReference type="CDD" id="cd08646">
    <property type="entry name" value="FMT_core_Met-tRNA-FMT_N"/>
    <property type="match status" value="1"/>
</dbReference>
<gene>
    <name evidence="5" type="primary">fmt</name>
    <name evidence="8" type="ORF">JCR33_16980</name>
</gene>
<dbReference type="InterPro" id="IPR036477">
    <property type="entry name" value="Formyl_transf_N_sf"/>
</dbReference>
<dbReference type="GO" id="GO:0004479">
    <property type="term" value="F:methionyl-tRNA formyltransferase activity"/>
    <property type="evidence" value="ECO:0007669"/>
    <property type="project" value="UniProtKB-UniRule"/>
</dbReference>
<reference evidence="8" key="1">
    <citation type="submission" date="2020-12" db="EMBL/GenBank/DDBJ databases">
        <title>Bacterial taxonomy.</title>
        <authorList>
            <person name="Pan X."/>
        </authorList>
    </citation>
    <scope>NUCLEOTIDE SEQUENCE</scope>
    <source>
        <strain evidence="8">B2012</strain>
    </source>
</reference>